<comment type="caution">
    <text evidence="1">The sequence shown here is derived from an EMBL/GenBank/DDBJ whole genome shotgun (WGS) entry which is preliminary data.</text>
</comment>
<accession>A0A7J7P6Z8</accession>
<proteinExistence type="predicted"/>
<dbReference type="Pfam" id="PF05056">
    <property type="entry name" value="DUF674"/>
    <property type="match status" value="1"/>
</dbReference>
<keyword evidence="2" id="KW-1185">Reference proteome</keyword>
<dbReference type="PANTHER" id="PTHR33103:SF27">
    <property type="entry name" value="OS04G0594700 PROTEIN"/>
    <property type="match status" value="1"/>
</dbReference>
<sequence length="213" mass="24511">MEWTILRSRDLAMASDFLQGKTFVQFIISALSKKATIKLKVLVDREHNRVVFTESQKDFDDILLSFLTLPVGTIIRHLRKHPQPLRIGCLNALYEGMKNLKAATYLKNDICKNILLRPRNSYVDQCRKLKLNIDDTEPTKYYQYKNYQSDISQGKHLHSGGDSLNIFGNMRCKCKQPIDHEVCLEDNRVKKEDNTEEGVFVAGTSTFIIIADL</sequence>
<dbReference type="Proteomes" id="UP000541444">
    <property type="component" value="Unassembled WGS sequence"/>
</dbReference>
<evidence type="ECO:0000313" key="1">
    <source>
        <dbReference type="EMBL" id="KAF6174958.1"/>
    </source>
</evidence>
<dbReference type="OrthoDB" id="1277335at2759"/>
<organism evidence="1 2">
    <name type="scientific">Kingdonia uniflora</name>
    <dbReference type="NCBI Taxonomy" id="39325"/>
    <lineage>
        <taxon>Eukaryota</taxon>
        <taxon>Viridiplantae</taxon>
        <taxon>Streptophyta</taxon>
        <taxon>Embryophyta</taxon>
        <taxon>Tracheophyta</taxon>
        <taxon>Spermatophyta</taxon>
        <taxon>Magnoliopsida</taxon>
        <taxon>Ranunculales</taxon>
        <taxon>Circaeasteraceae</taxon>
        <taxon>Kingdonia</taxon>
    </lineage>
</organism>
<protein>
    <submittedName>
        <fullName evidence="1">Uncharacterized protein</fullName>
    </submittedName>
</protein>
<dbReference type="PANTHER" id="PTHR33103">
    <property type="entry name" value="OS01G0153900 PROTEIN"/>
    <property type="match status" value="1"/>
</dbReference>
<name>A0A7J7P6Z8_9MAGN</name>
<dbReference type="AlphaFoldDB" id="A0A7J7P6Z8"/>
<reference evidence="1 2" key="1">
    <citation type="journal article" date="2020" name="IScience">
        <title>Genome Sequencing of the Endangered Kingdonia uniflora (Circaeasteraceae, Ranunculales) Reveals Potential Mechanisms of Evolutionary Specialization.</title>
        <authorList>
            <person name="Sun Y."/>
            <person name="Deng T."/>
            <person name="Zhang A."/>
            <person name="Moore M.J."/>
            <person name="Landis J.B."/>
            <person name="Lin N."/>
            <person name="Zhang H."/>
            <person name="Zhang X."/>
            <person name="Huang J."/>
            <person name="Zhang X."/>
            <person name="Sun H."/>
            <person name="Wang H."/>
        </authorList>
    </citation>
    <scope>NUCLEOTIDE SEQUENCE [LARGE SCALE GENOMIC DNA]</scope>
    <source>
        <strain evidence="1">TB1705</strain>
        <tissue evidence="1">Leaf</tissue>
    </source>
</reference>
<dbReference type="InterPro" id="IPR007750">
    <property type="entry name" value="DUF674"/>
</dbReference>
<gene>
    <name evidence="1" type="ORF">GIB67_026446</name>
</gene>
<dbReference type="EMBL" id="JACGCM010000223">
    <property type="protein sequence ID" value="KAF6174958.1"/>
    <property type="molecule type" value="Genomic_DNA"/>
</dbReference>
<evidence type="ECO:0000313" key="2">
    <source>
        <dbReference type="Proteomes" id="UP000541444"/>
    </source>
</evidence>